<protein>
    <submittedName>
        <fullName evidence="1">E3 ubiquitin-protein ligase MYCBP2</fullName>
    </submittedName>
</protein>
<dbReference type="EMBL" id="BPLR01004869">
    <property type="protein sequence ID" value="GIX98132.1"/>
    <property type="molecule type" value="Genomic_DNA"/>
</dbReference>
<proteinExistence type="predicted"/>
<evidence type="ECO:0000313" key="2">
    <source>
        <dbReference type="Proteomes" id="UP001054945"/>
    </source>
</evidence>
<name>A0AAV4PKK0_CAEEX</name>
<dbReference type="Proteomes" id="UP001054945">
    <property type="component" value="Unassembled WGS sequence"/>
</dbReference>
<reference evidence="1 2" key="1">
    <citation type="submission" date="2021-06" db="EMBL/GenBank/DDBJ databases">
        <title>Caerostris extrusa draft genome.</title>
        <authorList>
            <person name="Kono N."/>
            <person name="Arakawa K."/>
        </authorList>
    </citation>
    <scope>NUCLEOTIDE SEQUENCE [LARGE SCALE GENOMIC DNA]</scope>
</reference>
<keyword evidence="2" id="KW-1185">Reference proteome</keyword>
<organism evidence="1 2">
    <name type="scientific">Caerostris extrusa</name>
    <name type="common">Bark spider</name>
    <name type="synonym">Caerostris bankana</name>
    <dbReference type="NCBI Taxonomy" id="172846"/>
    <lineage>
        <taxon>Eukaryota</taxon>
        <taxon>Metazoa</taxon>
        <taxon>Ecdysozoa</taxon>
        <taxon>Arthropoda</taxon>
        <taxon>Chelicerata</taxon>
        <taxon>Arachnida</taxon>
        <taxon>Araneae</taxon>
        <taxon>Araneomorphae</taxon>
        <taxon>Entelegynae</taxon>
        <taxon>Araneoidea</taxon>
        <taxon>Araneidae</taxon>
        <taxon>Caerostris</taxon>
    </lineage>
</organism>
<accession>A0AAV4PKK0</accession>
<dbReference type="AlphaFoldDB" id="A0AAV4PKK0"/>
<comment type="caution">
    <text evidence="1">The sequence shown here is derived from an EMBL/GenBank/DDBJ whole genome shotgun (WGS) entry which is preliminary data.</text>
</comment>
<gene>
    <name evidence="1" type="primary">MYCBP2_4</name>
    <name evidence="1" type="ORF">CEXT_91031</name>
</gene>
<sequence>MVMEHRSYMPISSPIHVATLGNLEDEGMQTKSTWRPFMCMTSHVHQSKNILQTNSGNIRCGPHCKAGDICEDVLRAEFHEMFRQFSDHKKRLEPKKTKKNQNPKLKINIDQREMLLNFLFISHPS</sequence>
<evidence type="ECO:0000313" key="1">
    <source>
        <dbReference type="EMBL" id="GIX98132.1"/>
    </source>
</evidence>